<evidence type="ECO:0000313" key="1">
    <source>
        <dbReference type="EMBL" id="AEV26952.1"/>
    </source>
</evidence>
<dbReference type="EMBL" id="CP003153">
    <property type="protein sequence ID" value="AEV26952.1"/>
    <property type="molecule type" value="Genomic_DNA"/>
</dbReference>
<accession>G8QNQ8</accession>
<proteinExistence type="predicted"/>
<evidence type="ECO:0000313" key="2">
    <source>
        <dbReference type="Proteomes" id="UP000005633"/>
    </source>
</evidence>
<protein>
    <submittedName>
        <fullName evidence="1">Uncharacterized protein</fullName>
    </submittedName>
</protein>
<sequence length="120" mass="13546">MATLFEANHCLKLIEEDRWETGCLFETARSWVISHTIAGASLEEVKRQITEFVGCNESDLEINACEEPGRIDAQVLENGEGLPMSPTDLLHWKSGHATAYQATYSFYFEQVTRVPAPLFH</sequence>
<name>G8QNQ8_AZOOP</name>
<dbReference type="KEGG" id="dsu:Dsui_2601"/>
<dbReference type="Proteomes" id="UP000005633">
    <property type="component" value="Chromosome"/>
</dbReference>
<organism evidence="1 2">
    <name type="scientific">Azospira oryzae (strain ATCC BAA-33 / DSM 13638 / PS)</name>
    <name type="common">Dechlorosoma suillum</name>
    <dbReference type="NCBI Taxonomy" id="640081"/>
    <lineage>
        <taxon>Bacteria</taxon>
        <taxon>Pseudomonadati</taxon>
        <taxon>Pseudomonadota</taxon>
        <taxon>Betaproteobacteria</taxon>
        <taxon>Rhodocyclales</taxon>
        <taxon>Rhodocyclaceae</taxon>
        <taxon>Azospira</taxon>
    </lineage>
</organism>
<reference evidence="1 2" key="1">
    <citation type="journal article" date="2012" name="J. Bacteriol.">
        <title>Complete genome sequence of the anaerobic perchlorate-reducing bacterium Azospira suillum strain PS.</title>
        <authorList>
            <person name="Byrne-Bailey K.G."/>
            <person name="Coates J.D."/>
        </authorList>
    </citation>
    <scope>NUCLEOTIDE SEQUENCE [LARGE SCALE GENOMIC DNA]</scope>
    <source>
        <strain evidence="2">ATCC BAA-33 / DSM 13638 / PS</strain>
    </source>
</reference>
<dbReference type="AlphaFoldDB" id="G8QNQ8"/>
<gene>
    <name evidence="1" type="ordered locus">Dsui_2601</name>
</gene>
<dbReference type="HOGENOM" id="CLU_2044884_0_0_4"/>
<dbReference type="RefSeq" id="WP_014237633.1">
    <property type="nucleotide sequence ID" value="NC_016616.1"/>
</dbReference>